<accession>A0AAD9J4M4</accession>
<evidence type="ECO:0000313" key="3">
    <source>
        <dbReference type="EMBL" id="KAK2146324.1"/>
    </source>
</evidence>
<dbReference type="SUPFAM" id="SSF109993">
    <property type="entry name" value="VPS9 domain"/>
    <property type="match status" value="1"/>
</dbReference>
<evidence type="ECO:0000313" key="4">
    <source>
        <dbReference type="Proteomes" id="UP001208570"/>
    </source>
</evidence>
<keyword evidence="4" id="KW-1185">Reference proteome</keyword>
<feature type="transmembrane region" description="Helical" evidence="1">
    <location>
        <begin position="21"/>
        <end position="41"/>
    </location>
</feature>
<dbReference type="Proteomes" id="UP001208570">
    <property type="component" value="Unassembled WGS sequence"/>
</dbReference>
<sequence>MSALPWSNWQRALDDRSPPPVLLSSGLGWFPVVVLTVGLLFPCLPEPSHSPKPLPASLDTEDVTILNDEVYATPEDLLHPLLMPELYPTLFNLYALYHVKDDDLYWLRLEKWYKKPDLAIMVYLGIESRYWRSDSMDFDAVDPDSPIWKFKGMNTFNNCYTQAVEMLQTISTAYSPMEKLIVLRQTFCEITKSLGEGELLGQDFLFPIFTFVILRAKIRQLGAEIHFIQDLMEPSLKTGELGHMITDLSVSLAAVYLYHENTFQLAAVT</sequence>
<gene>
    <name evidence="3" type="ORF">LSH36_616g04036</name>
</gene>
<protein>
    <recommendedName>
        <fullName evidence="2">VPS9 domain-containing protein</fullName>
    </recommendedName>
</protein>
<dbReference type="EMBL" id="JAODUP010000616">
    <property type="protein sequence ID" value="KAK2146324.1"/>
    <property type="molecule type" value="Genomic_DNA"/>
</dbReference>
<reference evidence="3" key="1">
    <citation type="journal article" date="2023" name="Mol. Biol. Evol.">
        <title>Third-Generation Sequencing Reveals the Adaptive Role of the Epigenome in Three Deep-Sea Polychaetes.</title>
        <authorList>
            <person name="Perez M."/>
            <person name="Aroh O."/>
            <person name="Sun Y."/>
            <person name="Lan Y."/>
            <person name="Juniper S.K."/>
            <person name="Young C.R."/>
            <person name="Angers B."/>
            <person name="Qian P.Y."/>
        </authorList>
    </citation>
    <scope>NUCLEOTIDE SEQUENCE</scope>
    <source>
        <strain evidence="3">P08H-3</strain>
    </source>
</reference>
<keyword evidence="1" id="KW-0812">Transmembrane</keyword>
<dbReference type="InterPro" id="IPR003123">
    <property type="entry name" value="VPS9"/>
</dbReference>
<dbReference type="Pfam" id="PF02204">
    <property type="entry name" value="VPS9"/>
    <property type="match status" value="1"/>
</dbReference>
<dbReference type="PROSITE" id="PS51205">
    <property type="entry name" value="VPS9"/>
    <property type="match status" value="1"/>
</dbReference>
<keyword evidence="1" id="KW-0472">Membrane</keyword>
<dbReference type="GO" id="GO:0005737">
    <property type="term" value="C:cytoplasm"/>
    <property type="evidence" value="ECO:0007669"/>
    <property type="project" value="TreeGrafter"/>
</dbReference>
<comment type="caution">
    <text evidence="3">The sequence shown here is derived from an EMBL/GenBank/DDBJ whole genome shotgun (WGS) entry which is preliminary data.</text>
</comment>
<evidence type="ECO:0000256" key="1">
    <source>
        <dbReference type="SAM" id="Phobius"/>
    </source>
</evidence>
<dbReference type="AlphaFoldDB" id="A0AAD9J4M4"/>
<organism evidence="3 4">
    <name type="scientific">Paralvinella palmiformis</name>
    <dbReference type="NCBI Taxonomy" id="53620"/>
    <lineage>
        <taxon>Eukaryota</taxon>
        <taxon>Metazoa</taxon>
        <taxon>Spiralia</taxon>
        <taxon>Lophotrochozoa</taxon>
        <taxon>Annelida</taxon>
        <taxon>Polychaeta</taxon>
        <taxon>Sedentaria</taxon>
        <taxon>Canalipalpata</taxon>
        <taxon>Terebellida</taxon>
        <taxon>Terebelliformia</taxon>
        <taxon>Alvinellidae</taxon>
        <taxon>Paralvinella</taxon>
    </lineage>
</organism>
<keyword evidence="1" id="KW-1133">Transmembrane helix</keyword>
<dbReference type="PANTHER" id="PTHR46089">
    <property type="entry name" value="ALSIN HOMOLOG"/>
    <property type="match status" value="1"/>
</dbReference>
<name>A0AAD9J4M4_9ANNE</name>
<dbReference type="GO" id="GO:0016197">
    <property type="term" value="P:endosomal transport"/>
    <property type="evidence" value="ECO:0007669"/>
    <property type="project" value="TreeGrafter"/>
</dbReference>
<dbReference type="InterPro" id="IPR051984">
    <property type="entry name" value="Alsin"/>
</dbReference>
<proteinExistence type="predicted"/>
<evidence type="ECO:0000259" key="2">
    <source>
        <dbReference type="PROSITE" id="PS51205"/>
    </source>
</evidence>
<dbReference type="InterPro" id="IPR037191">
    <property type="entry name" value="VPS9_dom_sf"/>
</dbReference>
<dbReference type="GO" id="GO:0031267">
    <property type="term" value="F:small GTPase binding"/>
    <property type="evidence" value="ECO:0007669"/>
    <property type="project" value="TreeGrafter"/>
</dbReference>
<dbReference type="PANTHER" id="PTHR46089:SF2">
    <property type="entry name" value="ALSIN HOMOLOG"/>
    <property type="match status" value="1"/>
</dbReference>
<feature type="domain" description="VPS9" evidence="2">
    <location>
        <begin position="114"/>
        <end position="264"/>
    </location>
</feature>
<dbReference type="Gene3D" id="1.20.1050.80">
    <property type="entry name" value="VPS9 domain"/>
    <property type="match status" value="1"/>
</dbReference>
<dbReference type="SMART" id="SM00167">
    <property type="entry name" value="VPS9"/>
    <property type="match status" value="1"/>
</dbReference>
<dbReference type="GO" id="GO:0005085">
    <property type="term" value="F:guanyl-nucleotide exchange factor activity"/>
    <property type="evidence" value="ECO:0007669"/>
    <property type="project" value="TreeGrafter"/>
</dbReference>